<dbReference type="Proteomes" id="UP000703269">
    <property type="component" value="Unassembled WGS sequence"/>
</dbReference>
<dbReference type="EMBL" id="BPQB01000006">
    <property type="protein sequence ID" value="GJE87356.1"/>
    <property type="molecule type" value="Genomic_DNA"/>
</dbReference>
<proteinExistence type="predicted"/>
<feature type="signal peptide" evidence="1">
    <location>
        <begin position="1"/>
        <end position="18"/>
    </location>
</feature>
<keyword evidence="3" id="KW-1185">Reference proteome</keyword>
<dbReference type="AlphaFoldDB" id="A0A9P3L9K1"/>
<evidence type="ECO:0000313" key="2">
    <source>
        <dbReference type="EMBL" id="GJE87356.1"/>
    </source>
</evidence>
<comment type="caution">
    <text evidence="2">The sequence shown here is derived from an EMBL/GenBank/DDBJ whole genome shotgun (WGS) entry which is preliminary data.</text>
</comment>
<dbReference type="OrthoDB" id="2793851at2759"/>
<reference evidence="2 3" key="1">
    <citation type="submission" date="2021-08" db="EMBL/GenBank/DDBJ databases">
        <title>Draft Genome Sequence of Phanerochaete sordida strain YK-624.</title>
        <authorList>
            <person name="Mori T."/>
            <person name="Dohra H."/>
            <person name="Suzuki T."/>
            <person name="Kawagishi H."/>
            <person name="Hirai H."/>
        </authorList>
    </citation>
    <scope>NUCLEOTIDE SEQUENCE [LARGE SCALE GENOMIC DNA]</scope>
    <source>
        <strain evidence="2 3">YK-624</strain>
    </source>
</reference>
<evidence type="ECO:0000313" key="3">
    <source>
        <dbReference type="Proteomes" id="UP000703269"/>
    </source>
</evidence>
<accession>A0A9P3L9K1</accession>
<organism evidence="2 3">
    <name type="scientific">Phanerochaete sordida</name>
    <dbReference type="NCBI Taxonomy" id="48140"/>
    <lineage>
        <taxon>Eukaryota</taxon>
        <taxon>Fungi</taxon>
        <taxon>Dikarya</taxon>
        <taxon>Basidiomycota</taxon>
        <taxon>Agaricomycotina</taxon>
        <taxon>Agaricomycetes</taxon>
        <taxon>Polyporales</taxon>
        <taxon>Phanerochaetaceae</taxon>
        <taxon>Phanerochaete</taxon>
    </lineage>
</organism>
<evidence type="ECO:0000256" key="1">
    <source>
        <dbReference type="SAM" id="SignalP"/>
    </source>
</evidence>
<keyword evidence="1" id="KW-0732">Signal</keyword>
<feature type="chain" id="PRO_5040496114" evidence="1">
    <location>
        <begin position="19"/>
        <end position="119"/>
    </location>
</feature>
<protein>
    <submittedName>
        <fullName evidence="2">Uncharacterized protein</fullName>
    </submittedName>
</protein>
<gene>
    <name evidence="2" type="ORF">PsYK624_034390</name>
</gene>
<name>A0A9P3L9K1_9APHY</name>
<dbReference type="Gene3D" id="2.60.20.10">
    <property type="entry name" value="Crystallins"/>
    <property type="match status" value="1"/>
</dbReference>
<sequence length="119" mass="12823">MQFTLAISVLATALAVAATPVKRWDNALYVCSDANWSGTCENVGFNNEECIVFPGELQNDITSVGPPQGYYCYLYRNYSCTGDNLSSVVYPGISDLGDGNTDYNDGLNSFKCFGSVGSE</sequence>